<accession>A0A8T0E519</accession>
<evidence type="ECO:0000313" key="2">
    <source>
        <dbReference type="Proteomes" id="UP000807504"/>
    </source>
</evidence>
<sequence>MISSSVQTEPHKDWDKILLEVQRCINWFPSKSTGKPPFESLYGYIQVKLDIFLKICYQRPMSDVVVVRRLREQTLLPNSKTQSKYTGPLTTIKPYLLRPEYRDIATRMLEALPGGRAIHSALKLPFNMQFISTPTCTISKESDMGKVLQKFKLIVKDNHNGA</sequence>
<evidence type="ECO:0000313" key="1">
    <source>
        <dbReference type="EMBL" id="KAF8766418.1"/>
    </source>
</evidence>
<keyword evidence="2" id="KW-1185">Reference proteome</keyword>
<dbReference type="EMBL" id="JABXBU010002230">
    <property type="protein sequence ID" value="KAF8766418.1"/>
    <property type="molecule type" value="Genomic_DNA"/>
</dbReference>
<proteinExistence type="predicted"/>
<reference evidence="1" key="2">
    <citation type="submission" date="2020-06" db="EMBL/GenBank/DDBJ databases">
        <authorList>
            <person name="Sheffer M."/>
        </authorList>
    </citation>
    <scope>NUCLEOTIDE SEQUENCE</scope>
</reference>
<comment type="caution">
    <text evidence="1">The sequence shown here is derived from an EMBL/GenBank/DDBJ whole genome shotgun (WGS) entry which is preliminary data.</text>
</comment>
<gene>
    <name evidence="1" type="ORF">HNY73_019483</name>
</gene>
<dbReference type="Proteomes" id="UP000807504">
    <property type="component" value="Unassembled WGS sequence"/>
</dbReference>
<reference evidence="1" key="1">
    <citation type="journal article" date="2020" name="bioRxiv">
        <title>Chromosome-level reference genome of the European wasp spider Argiope bruennichi: a resource for studies on range expansion and evolutionary adaptation.</title>
        <authorList>
            <person name="Sheffer M.M."/>
            <person name="Hoppe A."/>
            <person name="Krehenwinkel H."/>
            <person name="Uhl G."/>
            <person name="Kuss A.W."/>
            <person name="Jensen L."/>
            <person name="Jensen C."/>
            <person name="Gillespie R.G."/>
            <person name="Hoff K.J."/>
            <person name="Prost S."/>
        </authorList>
    </citation>
    <scope>NUCLEOTIDE SEQUENCE</scope>
</reference>
<organism evidence="1 2">
    <name type="scientific">Argiope bruennichi</name>
    <name type="common">Wasp spider</name>
    <name type="synonym">Aranea bruennichi</name>
    <dbReference type="NCBI Taxonomy" id="94029"/>
    <lineage>
        <taxon>Eukaryota</taxon>
        <taxon>Metazoa</taxon>
        <taxon>Ecdysozoa</taxon>
        <taxon>Arthropoda</taxon>
        <taxon>Chelicerata</taxon>
        <taxon>Arachnida</taxon>
        <taxon>Araneae</taxon>
        <taxon>Araneomorphae</taxon>
        <taxon>Entelegynae</taxon>
        <taxon>Araneoidea</taxon>
        <taxon>Araneidae</taxon>
        <taxon>Argiope</taxon>
    </lineage>
</organism>
<protein>
    <submittedName>
        <fullName evidence="1">Uncharacterized protein</fullName>
    </submittedName>
</protein>
<name>A0A8T0E519_ARGBR</name>
<dbReference type="AlphaFoldDB" id="A0A8T0E519"/>